<sequence>MPPKRKFKATTKAAEAGAGITPTPTAKSAGAIRTSATKRISSSVQGLRTSRLQPTEPLHMTTRGAAKAASNHTSPAAPSSIAGSSRRSSLNDIDQFQDHSDVEDARPPKRSRVSTLSGSPPISMDSSVSQLPAVDMQTPVQEISEAQAMAAIPNPPKSSSKKRRASADSSQSSKTMSGRPNGVAARSESDVSDKQQRRKKRKTDDTPPDAADAPPELTDASTPPGSPEAIPEVSSSQGLQNVILPANGEPPAKAAKRLPGRRRQPHPDINVEVDLRRQLNIKVNYRSVAKIQKQILEEISKRTLKELEQDPERHKRSPAYEPVMAQLREKLDSRKHQIESLRQYKLEQLERVMTAEKHIQEEQYLNRFEEMRENLLLQCYYQMKQLQRSARKESGDGTDDEEHIINPTRVEFPLCNDDDRLGSKYASRSRAYVETERMLESEDLRKNLDRQRKAFLAAGEGFDDSIEAIPNGFAKFIGPDRADAIAHFNVASLANAAAELEKTPPPPEPPKVIRNEEADALFMLASLSTERDHLTIIKTEQDDKAGDPLTAPSKTSTPAQPNGTQGPHSPPAYPPTPPMASTPKKPTISPAPVPTSNKKATHSTPLYPETNGAVPEKPSEPVSKPAPVRSTHRIMDMLNNDDVPVHKSKEAQHSGQELNNLSTVRSTSIGQEGKATDLNPRDSISQHSGTSPIPPFRGLTDTVHTSIMSPPQNPREPMHIGNMMHASSADRAPTPTHHRDSAPPMRIGNMLDSRDSHEERTRYPRFSESTPRDRSDGLEPRHENDQHAQGQSLTLARAFSPHTTVESVAGNRRMSSGTYSASPATAPVALAQSPREHQTPYPHVPRHSPYDQPARPSWDDGSRRLSGSQGPPPSYAGSPPQTYPSLDYKQTGPTPPGHLSPYPPPPNTNNQSQGPAKSAAAPAPVNFRFAHYDPIPPPPPPAAAPSAPSRLYPHAPYSPRPHAPPLAGPSTPSHYPAPFGATPHSTASHNTTPQSTAPPGSTSHAAASPFPGYVPPAGSFQAPPPPPPPPPANSNQYPPLKIHQYGGQPILPASMAPPYSQPSPQGSPPAYGPAPQNNVSGYVHHSQSPYEAAPPPPQERAEPQPRPRRAYRSWHAPGTEFRPWEPNKPKRGSNNSNNNNSNSNHTSADSGDRQGSSGN</sequence>
<feature type="compositionally biased region" description="Polar residues" evidence="1">
    <location>
        <begin position="34"/>
        <end position="53"/>
    </location>
</feature>
<dbReference type="EMBL" id="ML978069">
    <property type="protein sequence ID" value="KAF2016436.1"/>
    <property type="molecule type" value="Genomic_DNA"/>
</dbReference>
<feature type="compositionally biased region" description="Polar residues" evidence="1">
    <location>
        <begin position="552"/>
        <end position="566"/>
    </location>
</feature>
<dbReference type="OrthoDB" id="4188028at2759"/>
<gene>
    <name evidence="2" type="ORF">BU24DRAFT_409538</name>
</gene>
<dbReference type="AlphaFoldDB" id="A0A6A5XU39"/>
<accession>A0A6A5XU39</accession>
<proteinExistence type="predicted"/>
<dbReference type="GeneID" id="54283324"/>
<evidence type="ECO:0000313" key="3">
    <source>
        <dbReference type="Proteomes" id="UP000799778"/>
    </source>
</evidence>
<feature type="compositionally biased region" description="Polar residues" evidence="1">
    <location>
        <begin position="594"/>
        <end position="604"/>
    </location>
</feature>
<keyword evidence="3" id="KW-1185">Reference proteome</keyword>
<reference evidence="2" key="1">
    <citation type="journal article" date="2020" name="Stud. Mycol.">
        <title>101 Dothideomycetes genomes: a test case for predicting lifestyles and emergence of pathogens.</title>
        <authorList>
            <person name="Haridas S."/>
            <person name="Albert R."/>
            <person name="Binder M."/>
            <person name="Bloem J."/>
            <person name="Labutti K."/>
            <person name="Salamov A."/>
            <person name="Andreopoulos B."/>
            <person name="Baker S."/>
            <person name="Barry K."/>
            <person name="Bills G."/>
            <person name="Bluhm B."/>
            <person name="Cannon C."/>
            <person name="Castanera R."/>
            <person name="Culley D."/>
            <person name="Daum C."/>
            <person name="Ezra D."/>
            <person name="Gonzalez J."/>
            <person name="Henrissat B."/>
            <person name="Kuo A."/>
            <person name="Liang C."/>
            <person name="Lipzen A."/>
            <person name="Lutzoni F."/>
            <person name="Magnuson J."/>
            <person name="Mondo S."/>
            <person name="Nolan M."/>
            <person name="Ohm R."/>
            <person name="Pangilinan J."/>
            <person name="Park H.-J."/>
            <person name="Ramirez L."/>
            <person name="Alfaro M."/>
            <person name="Sun H."/>
            <person name="Tritt A."/>
            <person name="Yoshinaga Y."/>
            <person name="Zwiers L.-H."/>
            <person name="Turgeon B."/>
            <person name="Goodwin S."/>
            <person name="Spatafora J."/>
            <person name="Crous P."/>
            <person name="Grigoriev I."/>
        </authorList>
    </citation>
    <scope>NUCLEOTIDE SEQUENCE</scope>
    <source>
        <strain evidence="2">CBS 175.79</strain>
    </source>
</reference>
<dbReference type="Proteomes" id="UP000799778">
    <property type="component" value="Unassembled WGS sequence"/>
</dbReference>
<evidence type="ECO:0000313" key="2">
    <source>
        <dbReference type="EMBL" id="KAF2016436.1"/>
    </source>
</evidence>
<feature type="compositionally biased region" description="Polar residues" evidence="1">
    <location>
        <begin position="983"/>
        <end position="1005"/>
    </location>
</feature>
<feature type="compositionally biased region" description="Basic and acidic residues" evidence="1">
    <location>
        <begin position="752"/>
        <end position="762"/>
    </location>
</feature>
<feature type="compositionally biased region" description="Polar residues" evidence="1">
    <location>
        <begin position="813"/>
        <end position="823"/>
    </location>
</feature>
<feature type="compositionally biased region" description="Low complexity" evidence="1">
    <location>
        <begin position="10"/>
        <end position="19"/>
    </location>
</feature>
<feature type="compositionally biased region" description="Pro residues" evidence="1">
    <location>
        <begin position="956"/>
        <end position="967"/>
    </location>
</feature>
<feature type="compositionally biased region" description="Pro residues" evidence="1">
    <location>
        <begin position="893"/>
        <end position="907"/>
    </location>
</feature>
<feature type="compositionally biased region" description="Basic and acidic residues" evidence="1">
    <location>
        <begin position="770"/>
        <end position="786"/>
    </location>
</feature>
<feature type="compositionally biased region" description="Basic and acidic residues" evidence="1">
    <location>
        <begin position="96"/>
        <end position="107"/>
    </location>
</feature>
<feature type="compositionally biased region" description="Pro residues" evidence="1">
    <location>
        <begin position="1022"/>
        <end position="1032"/>
    </location>
</feature>
<feature type="compositionally biased region" description="Pro residues" evidence="1">
    <location>
        <begin position="568"/>
        <end position="580"/>
    </location>
</feature>
<feature type="compositionally biased region" description="Pro residues" evidence="1">
    <location>
        <begin position="934"/>
        <end position="943"/>
    </location>
</feature>
<feature type="compositionally biased region" description="Polar residues" evidence="1">
    <location>
        <begin position="653"/>
        <end position="670"/>
    </location>
</feature>
<feature type="compositionally biased region" description="Polar residues" evidence="1">
    <location>
        <begin position="1077"/>
        <end position="1088"/>
    </location>
</feature>
<feature type="compositionally biased region" description="Basic and acidic residues" evidence="1">
    <location>
        <begin position="643"/>
        <end position="652"/>
    </location>
</feature>
<feature type="region of interest" description="Disordered" evidence="1">
    <location>
        <begin position="539"/>
        <end position="1159"/>
    </location>
</feature>
<dbReference type="PANTHER" id="PTHR48125:SF12">
    <property type="entry name" value="AT HOOK TRANSCRIPTION FACTOR FAMILY-RELATED"/>
    <property type="match status" value="1"/>
</dbReference>
<feature type="compositionally biased region" description="Low complexity" evidence="1">
    <location>
        <begin position="74"/>
        <end position="88"/>
    </location>
</feature>
<name>A0A6A5XU39_9PLEO</name>
<dbReference type="PANTHER" id="PTHR48125">
    <property type="entry name" value="LP07818P1"/>
    <property type="match status" value="1"/>
</dbReference>
<evidence type="ECO:0000256" key="1">
    <source>
        <dbReference type="SAM" id="MobiDB-lite"/>
    </source>
</evidence>
<feature type="compositionally biased region" description="Low complexity" evidence="1">
    <location>
        <begin position="208"/>
        <end position="220"/>
    </location>
</feature>
<feature type="compositionally biased region" description="Polar residues" evidence="1">
    <location>
        <begin position="113"/>
        <end position="130"/>
    </location>
</feature>
<feature type="compositionally biased region" description="Basic residues" evidence="1">
    <location>
        <begin position="254"/>
        <end position="264"/>
    </location>
</feature>
<feature type="compositionally biased region" description="Polar residues" evidence="1">
    <location>
        <begin position="682"/>
        <end position="691"/>
    </location>
</feature>
<feature type="region of interest" description="Disordered" evidence="1">
    <location>
        <begin position="1"/>
        <end position="266"/>
    </location>
</feature>
<feature type="compositionally biased region" description="Pro residues" evidence="1">
    <location>
        <begin position="1059"/>
        <end position="1072"/>
    </location>
</feature>
<dbReference type="RefSeq" id="XP_033384775.1">
    <property type="nucleotide sequence ID" value="XM_033525927.1"/>
</dbReference>
<protein>
    <submittedName>
        <fullName evidence="2">Uncharacterized protein</fullName>
    </submittedName>
</protein>
<organism evidence="2 3">
    <name type="scientific">Aaosphaeria arxii CBS 175.79</name>
    <dbReference type="NCBI Taxonomy" id="1450172"/>
    <lineage>
        <taxon>Eukaryota</taxon>
        <taxon>Fungi</taxon>
        <taxon>Dikarya</taxon>
        <taxon>Ascomycota</taxon>
        <taxon>Pezizomycotina</taxon>
        <taxon>Dothideomycetes</taxon>
        <taxon>Pleosporomycetidae</taxon>
        <taxon>Pleosporales</taxon>
        <taxon>Pleosporales incertae sedis</taxon>
        <taxon>Aaosphaeria</taxon>
    </lineage>
</organism>
<feature type="compositionally biased region" description="Polar residues" evidence="1">
    <location>
        <begin position="1145"/>
        <end position="1159"/>
    </location>
</feature>
<feature type="compositionally biased region" description="Low complexity" evidence="1">
    <location>
        <begin position="1133"/>
        <end position="1144"/>
    </location>
</feature>